<accession>A0A6C0DSQ5</accession>
<dbReference type="Pfam" id="PF00176">
    <property type="entry name" value="SNF2-rel_dom"/>
    <property type="match status" value="1"/>
</dbReference>
<feature type="domain" description="Helicase ATP-binding" evidence="3">
    <location>
        <begin position="269"/>
        <end position="342"/>
    </location>
</feature>
<evidence type="ECO:0000259" key="3">
    <source>
        <dbReference type="PROSITE" id="PS51192"/>
    </source>
</evidence>
<organism evidence="4">
    <name type="scientific">viral metagenome</name>
    <dbReference type="NCBI Taxonomy" id="1070528"/>
    <lineage>
        <taxon>unclassified sequences</taxon>
        <taxon>metagenomes</taxon>
        <taxon>organismal metagenomes</taxon>
    </lineage>
</organism>
<dbReference type="GO" id="GO:0005524">
    <property type="term" value="F:ATP binding"/>
    <property type="evidence" value="ECO:0007669"/>
    <property type="project" value="InterPro"/>
</dbReference>
<keyword evidence="1" id="KW-0175">Coiled coil</keyword>
<evidence type="ECO:0000256" key="1">
    <source>
        <dbReference type="SAM" id="Coils"/>
    </source>
</evidence>
<feature type="coiled-coil region" evidence="1">
    <location>
        <begin position="245"/>
        <end position="276"/>
    </location>
</feature>
<feature type="compositionally biased region" description="Polar residues" evidence="2">
    <location>
        <begin position="585"/>
        <end position="607"/>
    </location>
</feature>
<dbReference type="EMBL" id="MN739668">
    <property type="protein sequence ID" value="QHT19561.1"/>
    <property type="molecule type" value="Genomic_DNA"/>
</dbReference>
<dbReference type="InterPro" id="IPR027417">
    <property type="entry name" value="P-loop_NTPase"/>
</dbReference>
<feature type="compositionally biased region" description="Acidic residues" evidence="2">
    <location>
        <begin position="545"/>
        <end position="570"/>
    </location>
</feature>
<dbReference type="InterPro" id="IPR038718">
    <property type="entry name" value="SNF2-like_sf"/>
</dbReference>
<dbReference type="Gene3D" id="3.40.50.300">
    <property type="entry name" value="P-loop containing nucleotide triphosphate hydrolases"/>
    <property type="match status" value="1"/>
</dbReference>
<dbReference type="InterPro" id="IPR001650">
    <property type="entry name" value="Helicase_C-like"/>
</dbReference>
<proteinExistence type="predicted"/>
<dbReference type="Pfam" id="PF00271">
    <property type="entry name" value="Helicase_C"/>
    <property type="match status" value="1"/>
</dbReference>
<dbReference type="Gene3D" id="3.40.50.10810">
    <property type="entry name" value="Tandem AAA-ATPase domain"/>
    <property type="match status" value="1"/>
</dbReference>
<sequence>MSKKNKLQIVSSSDESESKVNSKELEKIFKLNECGASENYYDKECNKFLLKKELVEHVELEEHPDSDTYLYPNMNDPNFNIKIAEKKEFNDTKYDGKLKDIKEQAEILSKAEFEMAPHQAFVRNFLSFQTPYNSLLLYHGLGSGKTLSSIGVCEEMREYLKQMGINKRIIVVASPNVQDNFRLQLFDERKLKKVDGLWSINNFIGNKLVKEVNPMNMKNMPREKIISQIKTLINTSYLFLGYGEFANYIRKVESVKEEYKNEKDKESRRLRNLRNEFNSRLIVIDEVHNIRITEDNENKKVAMYLMSLVKAAENMRLLLLSATPMYNSYKEIIWLLNLMNVNDRRATIEIKDVFDKNGNFKEGGEDLLARKATGYVSFVRGDNPYTFPFRVFPNEFDKKHTFKDSKNKYPKYQMNGKEIKESDKLKILDSNVFLTNIGSYQSKGYKYIIDHLRKKQITITTKKGVVRDMPSFENMESFGYTLLQMPLEALNIVYPLDILDDAIKSIKPVTDFSDASLSGDSNNLSENSNEVELKKTQPKVQTPIESEDETKDESEYEPEDEEESDDDESEEKPKKETGKVLELTKQPSSEKSLSSLNGGENTSSSSGKIIINPHELTGIKGLERMMSFVNRKTPPEFGSFEYKDATERKYGKIFSPNEIGKYSSKIKNICESIVSSSGKISEGIILIYSQYIPGGLLPIALALEEMGFTRFGENVKSFFKTPPTPAVDSRTMKPRVDRTSDFMPARYVMITGDPRISPNNDFDVKALTGIDNKDGNKIKVVLISKAGSEGLDFKYIRQVHILEPWYNLNRIEQIIGRAVRNFSHKDLPFEKRNVEIFMYGSLLEDKEEESADVYVYRVAEFKAIQIGKVSRLLKETSVDCIINYDQSNFSQEIIADTLKNPITQILSNGKVLKDFKAGDAPYSAACDYMEDCQYKCRPFKEIEEEDLKEDTYNESFIMMNSEKIIQKIRLLMKEKFFYKKKDLIERINVPKKYPLVQIYAALTQLIDDNNEFITDKFGRSGYLINIDEYYLFQPSELNYKNVSIFDRSVPIDYKHNMIKFDIKKEVEKSVLEKPQVEIQKEKKVGHSEIQNMLQQLKNKFDLAREYTKPNKSVSSTEKDADNNWYKYCGIVIRKMAGQGVPLEYLLEFLVEHIVDMLLFNEKVELLNYLYSLDIVDERSFEGLAKEYLDKKILKTGRLTAIILYDMDKRKILKLDEKKNKWVDAEPEDIKDLSVAIKESFSIKTSDFNNLVGFIGNDDKKKFMVFKLKNMKEKRHTGARCDQKTKAKILESMNDIEGEEKYTKDNTKGVVQAELCPLQEFTLRNYNKIKKGDKIWFLDSETAKIYGF</sequence>
<dbReference type="PROSITE" id="PS51192">
    <property type="entry name" value="HELICASE_ATP_BIND_1"/>
    <property type="match status" value="1"/>
</dbReference>
<dbReference type="SUPFAM" id="SSF52540">
    <property type="entry name" value="P-loop containing nucleoside triphosphate hydrolases"/>
    <property type="match status" value="2"/>
</dbReference>
<feature type="compositionally biased region" description="Low complexity" evidence="2">
    <location>
        <begin position="516"/>
        <end position="530"/>
    </location>
</feature>
<evidence type="ECO:0000256" key="2">
    <source>
        <dbReference type="SAM" id="MobiDB-lite"/>
    </source>
</evidence>
<reference evidence="4" key="1">
    <citation type="journal article" date="2020" name="Nature">
        <title>Giant virus diversity and host interactions through global metagenomics.</title>
        <authorList>
            <person name="Schulz F."/>
            <person name="Roux S."/>
            <person name="Paez-Espino D."/>
            <person name="Jungbluth S."/>
            <person name="Walsh D.A."/>
            <person name="Denef V.J."/>
            <person name="McMahon K.D."/>
            <person name="Konstantinidis K.T."/>
            <person name="Eloe-Fadrosh E.A."/>
            <person name="Kyrpides N.C."/>
            <person name="Woyke T."/>
        </authorList>
    </citation>
    <scope>NUCLEOTIDE SEQUENCE</scope>
    <source>
        <strain evidence="4">GVMAG-M-3300023174-5</strain>
    </source>
</reference>
<dbReference type="InterPro" id="IPR014001">
    <property type="entry name" value="Helicase_ATP-bd"/>
</dbReference>
<name>A0A6C0DSQ5_9ZZZZ</name>
<protein>
    <recommendedName>
        <fullName evidence="3">Helicase ATP-binding domain-containing protein</fullName>
    </recommendedName>
</protein>
<evidence type="ECO:0000313" key="4">
    <source>
        <dbReference type="EMBL" id="QHT19561.1"/>
    </source>
</evidence>
<feature type="region of interest" description="Disordered" evidence="2">
    <location>
        <begin position="514"/>
        <end position="610"/>
    </location>
</feature>
<feature type="region of interest" description="Disordered" evidence="2">
    <location>
        <begin position="1"/>
        <end position="20"/>
    </location>
</feature>
<dbReference type="InterPro" id="IPR000330">
    <property type="entry name" value="SNF2_N"/>
</dbReference>